<evidence type="ECO:0000256" key="3">
    <source>
        <dbReference type="SAM" id="Coils"/>
    </source>
</evidence>
<dbReference type="InterPro" id="IPR058625">
    <property type="entry name" value="MdtA-like_BSH"/>
</dbReference>
<dbReference type="SUPFAM" id="SSF111369">
    <property type="entry name" value="HlyD-like secretion proteins"/>
    <property type="match status" value="1"/>
</dbReference>
<dbReference type="EMBL" id="JAOVQO010000021">
    <property type="protein sequence ID" value="MCU9850076.1"/>
    <property type="molecule type" value="Genomic_DNA"/>
</dbReference>
<evidence type="ECO:0000313" key="9">
    <source>
        <dbReference type="Proteomes" id="UP001209535"/>
    </source>
</evidence>
<proteinExistence type="inferred from homology"/>
<sequence>MASKIRQHGLPIAMTVILCTLQPAQAQSTPSVVPAVTAAPAEVTAVAQSASFNGRVVAVQKVDIRARVSGFVKEIGFSEGGTVEEGSVLYRIEPEEYQASLAQAEAVLDSARASERLAFIERDRQEELVARQVSAQSQLDRATAEAQRATAEVQRAGAQRDLAALNLSYTEINAPFAGRVGLSGVDVGALIGPDTGTLVPLVRTDPMSVQFPVPERDLLDLRERASASGESEVFSVELILGNGSVYPVPGTVDFADVSVSQSTDTVLIRANFANTEGVLRDGALVTVTVRGAEPEMALTVPQQAVLRDLTGAYVLVVDAESVVEQRRIDAGATTAGRTIVVSGLDAGEMVITEGVNKARPGATVDTAPAGDN</sequence>
<evidence type="ECO:0000256" key="2">
    <source>
        <dbReference type="ARBA" id="ARBA00009477"/>
    </source>
</evidence>
<dbReference type="Gene3D" id="1.10.287.470">
    <property type="entry name" value="Helix hairpin bin"/>
    <property type="match status" value="1"/>
</dbReference>
<evidence type="ECO:0000259" key="6">
    <source>
        <dbReference type="Pfam" id="PF25944"/>
    </source>
</evidence>
<dbReference type="Gene3D" id="2.40.50.100">
    <property type="match status" value="1"/>
</dbReference>
<feature type="domain" description="Multidrug resistance protein MdtA-like C-terminal permuted SH3" evidence="7">
    <location>
        <begin position="297"/>
        <end position="356"/>
    </location>
</feature>
<dbReference type="InterPro" id="IPR006143">
    <property type="entry name" value="RND_pump_MFP"/>
</dbReference>
<dbReference type="Pfam" id="PF25967">
    <property type="entry name" value="RND-MFP_C"/>
    <property type="match status" value="1"/>
</dbReference>
<dbReference type="InterPro" id="IPR058626">
    <property type="entry name" value="MdtA-like_b-barrel"/>
</dbReference>
<evidence type="ECO:0000256" key="1">
    <source>
        <dbReference type="ARBA" id="ARBA00004196"/>
    </source>
</evidence>
<comment type="similarity">
    <text evidence="2">Belongs to the membrane fusion protein (MFP) (TC 8.A.1) family.</text>
</comment>
<dbReference type="Pfam" id="PF25917">
    <property type="entry name" value="BSH_RND"/>
    <property type="match status" value="1"/>
</dbReference>
<accession>A0ABT2X800</accession>
<dbReference type="RefSeq" id="WP_263339636.1">
    <property type="nucleotide sequence ID" value="NZ_JAOVQO010000021.1"/>
</dbReference>
<organism evidence="8 9">
    <name type="scientific">Albidovulum salinarum</name>
    <dbReference type="NCBI Taxonomy" id="2984153"/>
    <lineage>
        <taxon>Bacteria</taxon>
        <taxon>Pseudomonadati</taxon>
        <taxon>Pseudomonadota</taxon>
        <taxon>Alphaproteobacteria</taxon>
        <taxon>Rhodobacterales</taxon>
        <taxon>Paracoccaceae</taxon>
        <taxon>Albidovulum</taxon>
    </lineage>
</organism>
<feature type="chain" id="PRO_5045839446" evidence="4">
    <location>
        <begin position="27"/>
        <end position="372"/>
    </location>
</feature>
<evidence type="ECO:0000256" key="4">
    <source>
        <dbReference type="SAM" id="SignalP"/>
    </source>
</evidence>
<protein>
    <submittedName>
        <fullName evidence="8">Efflux RND transporter periplasmic adaptor subunit</fullName>
    </submittedName>
</protein>
<reference evidence="8 9" key="1">
    <citation type="submission" date="2022-10" db="EMBL/GenBank/DDBJ databases">
        <title>Defluviimonas sp. nov., isolated from ocean surface sediments.</title>
        <authorList>
            <person name="He W."/>
            <person name="Wang L."/>
            <person name="Zhang D.-F."/>
        </authorList>
    </citation>
    <scope>NUCLEOTIDE SEQUENCE [LARGE SCALE GENOMIC DNA]</scope>
    <source>
        <strain evidence="8 9">WL0024</strain>
    </source>
</reference>
<comment type="subcellular location">
    <subcellularLocation>
        <location evidence="1">Cell envelope</location>
    </subcellularLocation>
</comment>
<keyword evidence="3" id="KW-0175">Coiled coil</keyword>
<dbReference type="PANTHER" id="PTHR30158:SF3">
    <property type="entry name" value="MULTIDRUG EFFLUX PUMP SUBUNIT ACRA-RELATED"/>
    <property type="match status" value="1"/>
</dbReference>
<dbReference type="NCBIfam" id="TIGR01730">
    <property type="entry name" value="RND_mfp"/>
    <property type="match status" value="1"/>
</dbReference>
<feature type="coiled-coil region" evidence="3">
    <location>
        <begin position="132"/>
        <end position="159"/>
    </location>
</feature>
<feature type="signal peptide" evidence="4">
    <location>
        <begin position="1"/>
        <end position="26"/>
    </location>
</feature>
<evidence type="ECO:0000259" key="5">
    <source>
        <dbReference type="Pfam" id="PF25917"/>
    </source>
</evidence>
<dbReference type="Gene3D" id="2.40.30.170">
    <property type="match status" value="1"/>
</dbReference>
<dbReference type="PANTHER" id="PTHR30158">
    <property type="entry name" value="ACRA/E-RELATED COMPONENT OF DRUG EFFLUX TRANSPORTER"/>
    <property type="match status" value="1"/>
</dbReference>
<name>A0ABT2X800_9RHOB</name>
<feature type="domain" description="Multidrug resistance protein MdtA-like beta-barrel" evidence="6">
    <location>
        <begin position="206"/>
        <end position="289"/>
    </location>
</feature>
<dbReference type="InterPro" id="IPR058627">
    <property type="entry name" value="MdtA-like_C"/>
</dbReference>
<dbReference type="Gene3D" id="2.40.420.20">
    <property type="match status" value="1"/>
</dbReference>
<keyword evidence="9" id="KW-1185">Reference proteome</keyword>
<feature type="domain" description="Multidrug resistance protein MdtA-like barrel-sandwich hybrid" evidence="5">
    <location>
        <begin position="61"/>
        <end position="192"/>
    </location>
</feature>
<comment type="caution">
    <text evidence="8">The sequence shown here is derived from an EMBL/GenBank/DDBJ whole genome shotgun (WGS) entry which is preliminary data.</text>
</comment>
<keyword evidence="4" id="KW-0732">Signal</keyword>
<evidence type="ECO:0000313" key="8">
    <source>
        <dbReference type="EMBL" id="MCU9850076.1"/>
    </source>
</evidence>
<dbReference type="Pfam" id="PF25944">
    <property type="entry name" value="Beta-barrel_RND"/>
    <property type="match status" value="1"/>
</dbReference>
<gene>
    <name evidence="8" type="ORF">OEZ60_18925</name>
</gene>
<dbReference type="Proteomes" id="UP001209535">
    <property type="component" value="Unassembled WGS sequence"/>
</dbReference>
<evidence type="ECO:0000259" key="7">
    <source>
        <dbReference type="Pfam" id="PF25967"/>
    </source>
</evidence>